<accession>A0ABS3FMQ7</accession>
<keyword evidence="2" id="KW-0472">Membrane</keyword>
<feature type="transmembrane region" description="Helical" evidence="2">
    <location>
        <begin position="474"/>
        <end position="494"/>
    </location>
</feature>
<evidence type="ECO:0000313" key="3">
    <source>
        <dbReference type="EMBL" id="MBO0348350.1"/>
    </source>
</evidence>
<name>A0ABS3FMQ7_9CYAN</name>
<dbReference type="Proteomes" id="UP000664844">
    <property type="component" value="Unassembled WGS sequence"/>
</dbReference>
<keyword evidence="2" id="KW-1133">Transmembrane helix</keyword>
<keyword evidence="4" id="KW-1185">Reference proteome</keyword>
<evidence type="ECO:0000256" key="1">
    <source>
        <dbReference type="SAM" id="Coils"/>
    </source>
</evidence>
<protein>
    <submittedName>
        <fullName evidence="3">Uncharacterized protein</fullName>
    </submittedName>
</protein>
<gene>
    <name evidence="3" type="ORF">J0895_04360</name>
</gene>
<evidence type="ECO:0000313" key="4">
    <source>
        <dbReference type="Proteomes" id="UP000664844"/>
    </source>
</evidence>
<feature type="transmembrane region" description="Helical" evidence="2">
    <location>
        <begin position="432"/>
        <end position="453"/>
    </location>
</feature>
<reference evidence="3 4" key="1">
    <citation type="submission" date="2021-03" db="EMBL/GenBank/DDBJ databases">
        <title>Metabolic Capacity of the Antarctic Cyanobacterium Phormidium pseudopriestleyi that Sustains Oxygenic Photosynthesis in the Presence of Hydrogen Sulfide.</title>
        <authorList>
            <person name="Lumian J.E."/>
            <person name="Jungblut A.D."/>
            <person name="Dillon M.L."/>
            <person name="Hawes I."/>
            <person name="Doran P.T."/>
            <person name="Mackey T.J."/>
            <person name="Dick G.J."/>
            <person name="Grettenberger C.L."/>
            <person name="Sumner D.Y."/>
        </authorList>
    </citation>
    <scope>NUCLEOTIDE SEQUENCE [LARGE SCALE GENOMIC DNA]</scope>
    <source>
        <strain evidence="3 4">FRX01</strain>
    </source>
</reference>
<sequence length="500" mass="57023">MEEKPINPPVYAPNLHLFAFHLWRGLTGEPDSLAPNPKQLWEKGDDILKELGFTERLHIAGYPDNSPETPGTQINLHPKTQLELTGKVPHSDFPITGLLFTHRLYDSYSLTLNLRRPETTENGEKTAAVPISFWQDLNTERLLFLPHVVQSSLGQTLLLTAFLPESETDKSPESLQDFACNCVKQVSPSQKTRPPLHQLGKLFGSPIFEFGGQVLEANLGGEAQVQPHILILLFRAELPSEKFVDAYREFINLFYYRNKVISAYRETRTLYQKTYKVYTYLEKKVKSFKQELTKNTTRLALSEAQLEDLKQVLKELAELDLEYARLLRNYKHNCNTIAINTKNYIVTLEAIFNRLKEQEYGVEREELDFFREFGSQTSPYFQTRISDELNYFVEGSSLADKAVASIRGIVEIEQTQRDRRLQNQNQQLQDQIQAVGVGIATGAIVASTSGLLFQEPITLPWAENRGEQLHPFAIALLASFGCAILAWGITKWVMGWKPKE</sequence>
<feature type="coiled-coil region" evidence="1">
    <location>
        <begin position="299"/>
        <end position="329"/>
    </location>
</feature>
<dbReference type="RefSeq" id="WP_207086902.1">
    <property type="nucleotide sequence ID" value="NZ_JAFLQW010000113.1"/>
</dbReference>
<organism evidence="3 4">
    <name type="scientific">Phormidium pseudopriestleyi FRX01</name>
    <dbReference type="NCBI Taxonomy" id="1759528"/>
    <lineage>
        <taxon>Bacteria</taxon>
        <taxon>Bacillati</taxon>
        <taxon>Cyanobacteriota</taxon>
        <taxon>Cyanophyceae</taxon>
        <taxon>Oscillatoriophycideae</taxon>
        <taxon>Oscillatoriales</taxon>
        <taxon>Oscillatoriaceae</taxon>
        <taxon>Phormidium</taxon>
    </lineage>
</organism>
<keyword evidence="2" id="KW-0812">Transmembrane</keyword>
<proteinExistence type="predicted"/>
<evidence type="ECO:0000256" key="2">
    <source>
        <dbReference type="SAM" id="Phobius"/>
    </source>
</evidence>
<comment type="caution">
    <text evidence="3">The sequence shown here is derived from an EMBL/GenBank/DDBJ whole genome shotgun (WGS) entry which is preliminary data.</text>
</comment>
<keyword evidence="1" id="KW-0175">Coiled coil</keyword>
<dbReference type="EMBL" id="JAFLQW010000113">
    <property type="protein sequence ID" value="MBO0348350.1"/>
    <property type="molecule type" value="Genomic_DNA"/>
</dbReference>